<keyword evidence="3" id="KW-1185">Reference proteome</keyword>
<evidence type="ECO:0000256" key="1">
    <source>
        <dbReference type="SAM" id="MobiDB-lite"/>
    </source>
</evidence>
<sequence length="713" mass="75905">MTEQAVQPTGADASDRPPTPRTDRPHSAGGPARGASADGGEETPPGGTLPGRSRELDELRADMERAGLHTLSGRPAPHSRVLLIAGRPGSGRTALAEALVARAAGDYADGVLRARLTDPGGAPVPTERTVRDLLAALGPDPVPAGAGDDELTETLRAALGTRRVLLFLDDVASAEQVLDLLPDNRGCLVLAVASGPLTGVPDVRPCTLGGLERPAAVSLLASRAGAPHRTTVDPGSAELVAEACGDLPAALVMVGGWLAARPKLSVADAAKQLGLLPHTDPLERAFRLVADSLAKPPARVLRMLALAPAGLADAHTASSLAGCSVATAQSILEEFLRLGVVHKSKLAPGCYEVPRCLDPLLRAELAEREGPEESMLARARMLERTVRQLRACHAITEPEGSEARKRLAFLPRTVRFGSPAAARQWLGERRPAMIAAARLAVDEGEGRLDGLARRLISALARAFDAHRSPQEAAPELYRLHELVLDVAERGGLQRERAAALLNLGDLDARTGRHPRALARYRAALDAARDGRTGPRGRRVPDHFAAGRALESIGSTYEDLSDWARAADWYGRALEHHQTRDAQAAAARVHGRLGAVHTCAGRLDDALREWRAAAANFRRLQDARAHARALSEVARVQEYAGRPQEAVRACRLAIQAVRPTGDDRLHAALLLRLADACDRIGDVREGRRQRQAADELLRSHNGGYDAESACETYS</sequence>
<proteinExistence type="predicted"/>
<dbReference type="SUPFAM" id="SSF52540">
    <property type="entry name" value="P-loop containing nucleoside triphosphate hydrolases"/>
    <property type="match status" value="1"/>
</dbReference>
<dbReference type="SMART" id="SM00028">
    <property type="entry name" value="TPR"/>
    <property type="match status" value="4"/>
</dbReference>
<dbReference type="InterPro" id="IPR027417">
    <property type="entry name" value="P-loop_NTPase"/>
</dbReference>
<dbReference type="PANTHER" id="PTHR47691:SF3">
    <property type="entry name" value="HTH-TYPE TRANSCRIPTIONAL REGULATOR RV0890C-RELATED"/>
    <property type="match status" value="1"/>
</dbReference>
<dbReference type="Gene3D" id="3.40.50.300">
    <property type="entry name" value="P-loop containing nucleotide triphosphate hydrolases"/>
    <property type="match status" value="1"/>
</dbReference>
<evidence type="ECO:0000313" key="3">
    <source>
        <dbReference type="Proteomes" id="UP001595997"/>
    </source>
</evidence>
<dbReference type="Proteomes" id="UP001595997">
    <property type="component" value="Unassembled WGS sequence"/>
</dbReference>
<dbReference type="EMBL" id="JBHSFH010000013">
    <property type="protein sequence ID" value="MFC4497050.1"/>
    <property type="molecule type" value="Genomic_DNA"/>
</dbReference>
<gene>
    <name evidence="2" type="ORF">ACFPA8_23245</name>
</gene>
<reference evidence="3" key="1">
    <citation type="journal article" date="2019" name="Int. J. Syst. Evol. Microbiol.">
        <title>The Global Catalogue of Microorganisms (GCM) 10K type strain sequencing project: providing services to taxonomists for standard genome sequencing and annotation.</title>
        <authorList>
            <consortium name="The Broad Institute Genomics Platform"/>
            <consortium name="The Broad Institute Genome Sequencing Center for Infectious Disease"/>
            <person name="Wu L."/>
            <person name="Ma J."/>
        </authorList>
    </citation>
    <scope>NUCLEOTIDE SEQUENCE [LARGE SCALE GENOMIC DNA]</scope>
    <source>
        <strain evidence="3">CGMCC 4.7357</strain>
    </source>
</reference>
<feature type="region of interest" description="Disordered" evidence="1">
    <location>
        <begin position="1"/>
        <end position="53"/>
    </location>
</feature>
<dbReference type="SUPFAM" id="SSF48452">
    <property type="entry name" value="TPR-like"/>
    <property type="match status" value="2"/>
</dbReference>
<dbReference type="Gene3D" id="1.25.40.10">
    <property type="entry name" value="Tetratricopeptide repeat domain"/>
    <property type="match status" value="1"/>
</dbReference>
<dbReference type="PRINTS" id="PR00364">
    <property type="entry name" value="DISEASERSIST"/>
</dbReference>
<name>A0ABV9AB05_9ACTN</name>
<evidence type="ECO:0000313" key="2">
    <source>
        <dbReference type="EMBL" id="MFC4497050.1"/>
    </source>
</evidence>
<dbReference type="InterPro" id="IPR019734">
    <property type="entry name" value="TPR_rpt"/>
</dbReference>
<organism evidence="2 3">
    <name type="scientific">Streptomyces ovatisporus</name>
    <dbReference type="NCBI Taxonomy" id="1128682"/>
    <lineage>
        <taxon>Bacteria</taxon>
        <taxon>Bacillati</taxon>
        <taxon>Actinomycetota</taxon>
        <taxon>Actinomycetes</taxon>
        <taxon>Kitasatosporales</taxon>
        <taxon>Streptomycetaceae</taxon>
        <taxon>Streptomyces</taxon>
    </lineage>
</organism>
<dbReference type="PANTHER" id="PTHR47691">
    <property type="entry name" value="REGULATOR-RELATED"/>
    <property type="match status" value="1"/>
</dbReference>
<protein>
    <submittedName>
        <fullName evidence="2">NB-ARC domain-containing protein</fullName>
    </submittedName>
</protein>
<dbReference type="RefSeq" id="WP_386451439.1">
    <property type="nucleotide sequence ID" value="NZ_JBHSFH010000013.1"/>
</dbReference>
<accession>A0ABV9AB05</accession>
<comment type="caution">
    <text evidence="2">The sequence shown here is derived from an EMBL/GenBank/DDBJ whole genome shotgun (WGS) entry which is preliminary data.</text>
</comment>
<dbReference type="InterPro" id="IPR011990">
    <property type="entry name" value="TPR-like_helical_dom_sf"/>
</dbReference>